<evidence type="ECO:0000313" key="1">
    <source>
        <dbReference type="EMBL" id="KAJ8633248.1"/>
    </source>
</evidence>
<sequence>MPSENPSNSNQRSSSSLPVLPLSSQSVARYVFSLHFGFRSIFERNVGPKMSKGARQRTNCSSLIQSFGVEDMNVDDNSRVRTTSLNKIRRTRVLQIDPTDIQTAENVEGDVHNELDDPDNYALQMRRIANAQSILLAIMN</sequence>
<dbReference type="EMBL" id="CM056816">
    <property type="protein sequence ID" value="KAJ8633248.1"/>
    <property type="molecule type" value="Genomic_DNA"/>
</dbReference>
<dbReference type="Proteomes" id="UP001234297">
    <property type="component" value="Chromosome 8"/>
</dbReference>
<proteinExistence type="predicted"/>
<evidence type="ECO:0000313" key="2">
    <source>
        <dbReference type="Proteomes" id="UP001234297"/>
    </source>
</evidence>
<protein>
    <submittedName>
        <fullName evidence="1">Uncharacterized protein</fullName>
    </submittedName>
</protein>
<reference evidence="1 2" key="1">
    <citation type="journal article" date="2022" name="Hortic Res">
        <title>A haplotype resolved chromosomal level avocado genome allows analysis of novel avocado genes.</title>
        <authorList>
            <person name="Nath O."/>
            <person name="Fletcher S.J."/>
            <person name="Hayward A."/>
            <person name="Shaw L.M."/>
            <person name="Masouleh A.K."/>
            <person name="Furtado A."/>
            <person name="Henry R.J."/>
            <person name="Mitter N."/>
        </authorList>
    </citation>
    <scope>NUCLEOTIDE SEQUENCE [LARGE SCALE GENOMIC DNA]</scope>
    <source>
        <strain evidence="2">cv. Hass</strain>
    </source>
</reference>
<keyword evidence="2" id="KW-1185">Reference proteome</keyword>
<comment type="caution">
    <text evidence="1">The sequence shown here is derived from an EMBL/GenBank/DDBJ whole genome shotgun (WGS) entry which is preliminary data.</text>
</comment>
<accession>A0ACC2LIR5</accession>
<name>A0ACC2LIR5_PERAE</name>
<organism evidence="1 2">
    <name type="scientific">Persea americana</name>
    <name type="common">Avocado</name>
    <dbReference type="NCBI Taxonomy" id="3435"/>
    <lineage>
        <taxon>Eukaryota</taxon>
        <taxon>Viridiplantae</taxon>
        <taxon>Streptophyta</taxon>
        <taxon>Embryophyta</taxon>
        <taxon>Tracheophyta</taxon>
        <taxon>Spermatophyta</taxon>
        <taxon>Magnoliopsida</taxon>
        <taxon>Magnoliidae</taxon>
        <taxon>Laurales</taxon>
        <taxon>Lauraceae</taxon>
        <taxon>Persea</taxon>
    </lineage>
</organism>
<gene>
    <name evidence="1" type="ORF">MRB53_026584</name>
</gene>